<comment type="caution">
    <text evidence="10">The sequence shown here is derived from an EMBL/GenBank/DDBJ whole genome shotgun (WGS) entry which is preliminary data.</text>
</comment>
<evidence type="ECO:0000256" key="6">
    <source>
        <dbReference type="ARBA" id="ARBA00023004"/>
    </source>
</evidence>
<feature type="transmembrane region" description="Helical" evidence="9">
    <location>
        <begin position="6"/>
        <end position="23"/>
    </location>
</feature>
<keyword evidence="7" id="KW-0503">Monooxygenase</keyword>
<keyword evidence="4 8" id="KW-0479">Metal-binding</keyword>
<dbReference type="PRINTS" id="PR00385">
    <property type="entry name" value="P450"/>
</dbReference>
<dbReference type="PRINTS" id="PR00463">
    <property type="entry name" value="EP450I"/>
</dbReference>
<dbReference type="InterPro" id="IPR001128">
    <property type="entry name" value="Cyt_P450"/>
</dbReference>
<evidence type="ECO:0000313" key="11">
    <source>
        <dbReference type="Proteomes" id="UP001172457"/>
    </source>
</evidence>
<keyword evidence="3 8" id="KW-0349">Heme</keyword>
<evidence type="ECO:0000256" key="4">
    <source>
        <dbReference type="ARBA" id="ARBA00022723"/>
    </source>
</evidence>
<accession>A0AA38UD38</accession>
<evidence type="ECO:0000256" key="8">
    <source>
        <dbReference type="PIRSR" id="PIRSR602401-1"/>
    </source>
</evidence>
<dbReference type="PANTHER" id="PTHR47955">
    <property type="entry name" value="CYTOCHROME P450 FAMILY 71 PROTEIN"/>
    <property type="match status" value="1"/>
</dbReference>
<evidence type="ECO:0000256" key="9">
    <source>
        <dbReference type="SAM" id="Phobius"/>
    </source>
</evidence>
<evidence type="ECO:0008006" key="12">
    <source>
        <dbReference type="Google" id="ProtNLM"/>
    </source>
</evidence>
<dbReference type="Gene3D" id="1.10.630.10">
    <property type="entry name" value="Cytochrome P450"/>
    <property type="match status" value="2"/>
</dbReference>
<comment type="cofactor">
    <cofactor evidence="1 8">
        <name>heme</name>
        <dbReference type="ChEBI" id="CHEBI:30413"/>
    </cofactor>
</comment>
<dbReference type="GO" id="GO:0004497">
    <property type="term" value="F:monooxygenase activity"/>
    <property type="evidence" value="ECO:0007669"/>
    <property type="project" value="UniProtKB-KW"/>
</dbReference>
<dbReference type="GO" id="GO:0005506">
    <property type="term" value="F:iron ion binding"/>
    <property type="evidence" value="ECO:0007669"/>
    <property type="project" value="InterPro"/>
</dbReference>
<dbReference type="FunFam" id="1.10.630.10:FF:000008">
    <property type="entry name" value="Cytochrome P450 71D8"/>
    <property type="match status" value="2"/>
</dbReference>
<dbReference type="AlphaFoldDB" id="A0AA38UD38"/>
<dbReference type="GO" id="GO:0016705">
    <property type="term" value="F:oxidoreductase activity, acting on paired donors, with incorporation or reduction of molecular oxygen"/>
    <property type="evidence" value="ECO:0007669"/>
    <property type="project" value="InterPro"/>
</dbReference>
<evidence type="ECO:0000256" key="3">
    <source>
        <dbReference type="ARBA" id="ARBA00022617"/>
    </source>
</evidence>
<dbReference type="GO" id="GO:0020037">
    <property type="term" value="F:heme binding"/>
    <property type="evidence" value="ECO:0007669"/>
    <property type="project" value="InterPro"/>
</dbReference>
<keyword evidence="9" id="KW-0812">Transmembrane</keyword>
<feature type="binding site" description="axial binding residue" evidence="8">
    <location>
        <position position="942"/>
    </location>
    <ligand>
        <name>heme</name>
        <dbReference type="ChEBI" id="CHEBI:30413"/>
    </ligand>
    <ligandPart>
        <name>Fe</name>
        <dbReference type="ChEBI" id="CHEBI:18248"/>
    </ligandPart>
</feature>
<dbReference type="InterPro" id="IPR017972">
    <property type="entry name" value="Cyt_P450_CS"/>
</dbReference>
<evidence type="ECO:0000256" key="1">
    <source>
        <dbReference type="ARBA" id="ARBA00001971"/>
    </source>
</evidence>
<protein>
    <recommendedName>
        <fullName evidence="12">Cytochrome P450</fullName>
    </recommendedName>
</protein>
<keyword evidence="6 8" id="KW-0408">Iron</keyword>
<dbReference type="SUPFAM" id="SSF48264">
    <property type="entry name" value="Cytochrome P450"/>
    <property type="match status" value="2"/>
</dbReference>
<keyword evidence="5" id="KW-0560">Oxidoreductase</keyword>
<dbReference type="EMBL" id="JARYMX010000001">
    <property type="protein sequence ID" value="KAJ9568182.1"/>
    <property type="molecule type" value="Genomic_DNA"/>
</dbReference>
<evidence type="ECO:0000256" key="2">
    <source>
        <dbReference type="ARBA" id="ARBA00010617"/>
    </source>
</evidence>
<dbReference type="CDD" id="cd11072">
    <property type="entry name" value="CYP71-like"/>
    <property type="match status" value="2"/>
</dbReference>
<dbReference type="InterPro" id="IPR036396">
    <property type="entry name" value="Cyt_P450_sf"/>
</dbReference>
<dbReference type="InterPro" id="IPR002401">
    <property type="entry name" value="Cyt_P450_E_grp-I"/>
</dbReference>
<dbReference type="Proteomes" id="UP001172457">
    <property type="component" value="Chromosome 1"/>
</dbReference>
<dbReference type="PANTHER" id="PTHR47955:SF8">
    <property type="entry name" value="CYTOCHROME P450 71D11-LIKE"/>
    <property type="match status" value="1"/>
</dbReference>
<dbReference type="PROSITE" id="PS00086">
    <property type="entry name" value="CYTOCHROME_P450"/>
    <property type="match status" value="2"/>
</dbReference>
<proteinExistence type="inferred from homology"/>
<comment type="similarity">
    <text evidence="2">Belongs to the cytochrome P450 family.</text>
</comment>
<keyword evidence="11" id="KW-1185">Reference proteome</keyword>
<evidence type="ECO:0000256" key="5">
    <source>
        <dbReference type="ARBA" id="ARBA00023002"/>
    </source>
</evidence>
<organism evidence="10 11">
    <name type="scientific">Centaurea solstitialis</name>
    <name type="common">yellow star-thistle</name>
    <dbReference type="NCBI Taxonomy" id="347529"/>
    <lineage>
        <taxon>Eukaryota</taxon>
        <taxon>Viridiplantae</taxon>
        <taxon>Streptophyta</taxon>
        <taxon>Embryophyta</taxon>
        <taxon>Tracheophyta</taxon>
        <taxon>Spermatophyta</taxon>
        <taxon>Magnoliopsida</taxon>
        <taxon>eudicotyledons</taxon>
        <taxon>Gunneridae</taxon>
        <taxon>Pentapetalae</taxon>
        <taxon>asterids</taxon>
        <taxon>campanulids</taxon>
        <taxon>Asterales</taxon>
        <taxon>Asteraceae</taxon>
        <taxon>Carduoideae</taxon>
        <taxon>Cardueae</taxon>
        <taxon>Centaureinae</taxon>
        <taxon>Centaurea</taxon>
    </lineage>
</organism>
<dbReference type="GO" id="GO:0051762">
    <property type="term" value="P:sesquiterpene biosynthetic process"/>
    <property type="evidence" value="ECO:0007669"/>
    <property type="project" value="UniProtKB-ARBA"/>
</dbReference>
<gene>
    <name evidence="10" type="ORF">OSB04_004148</name>
</gene>
<keyword evidence="9" id="KW-1133">Transmembrane helix</keyword>
<dbReference type="Pfam" id="PF00067">
    <property type="entry name" value="p450"/>
    <property type="match status" value="2"/>
</dbReference>
<evidence type="ECO:0000313" key="10">
    <source>
        <dbReference type="EMBL" id="KAJ9568182.1"/>
    </source>
</evidence>
<reference evidence="10" key="1">
    <citation type="submission" date="2023-03" db="EMBL/GenBank/DDBJ databases">
        <title>Chromosome-scale reference genome and RAD-based genetic map of yellow starthistle (Centaurea solstitialis) reveal putative structural variation and QTLs associated with invader traits.</title>
        <authorList>
            <person name="Reatini B."/>
            <person name="Cang F.A."/>
            <person name="Jiang Q."/>
            <person name="Mckibben M.T.W."/>
            <person name="Barker M.S."/>
            <person name="Rieseberg L.H."/>
            <person name="Dlugosch K.M."/>
        </authorList>
    </citation>
    <scope>NUCLEOTIDE SEQUENCE</scope>
    <source>
        <strain evidence="10">CAN-66</strain>
        <tissue evidence="10">Leaf</tissue>
    </source>
</reference>
<evidence type="ECO:0000256" key="7">
    <source>
        <dbReference type="ARBA" id="ARBA00023033"/>
    </source>
</evidence>
<keyword evidence="9" id="KW-0472">Membrane</keyword>
<sequence length="1011" mass="113929">MEPAILSIQILFAFLIFMLLKLLRQSTTKNSTPCLTPGPWKLPLIGSIHHLASSLPHHRMRDLAKKYGPLMHLQLGELSVIVVSSPETAKTVMKTHDVNFADRPYLYASAVICNGATNLTFAPYGDYWKRVRKICAMELLSATRVQSFRSTREEEVSHFIKSINENIGSSINLSERIFSLTYGITARAAFGKKCKDQESFISLVKEATAAAAGFNVSDIFPSCTVLPLLTGFKAKLEKIRGVFEKIVGNIVEEHEAKKMAVDAGDGDGEEGEDLVDVLLRFRELGDVEFPLSIANIKAVIMDIFTGGSETSSTTVEWAMSELLKHPRMMEKAQTEIRQVVNQRGMIDETCIQELVFLKLIIKETLRLHPPTPLLLPRESRERCEINGYVIPAKSKVIVNAWAIGRDPVWWKDPEKFHPERFLGSSVDYRGLNFEYIPFGAGRRVCPGISFGLANVELPLVKLLYHFDWKLPDGMTSENLDMNEAFEDNIKIFITNAIFSYVSESYLMELSFGLFPILSTFTLFILMILKLLKQSKPNLPPGPWKLPIIGSIHHLTGSLPHHRLRDLAEKHGPLMHLQLGELSVVVASSPETAKEVMKTHDANFANRPFNLVASVVGYNSSGIMFSPYGEHWRQLRKICTLELLSSKQVQSLRSVREEEVLKFVNSISRHPGSPINLSKSLTSLTYGITGRAAFGKKCKEQDEFISLVNESVTVGGGFNLTDLFPSSKLLAFLSRTRPKLEKIHQGFDQILNKIIEEHKTSTNGEREVDKDLVDVLLKVQEHGDLEIPLSVDDIKAVILDIFSAGSETASITVEWAMSELLKNPQIMHKAQAEVRQVFDRERTFDETYIQELEFLHLVIKETLRLHPPGPMLLPRENMEICKINGFEIPVKTKVIVNAWAINRDPKYWDDPESFHPERFRNSTLDYRGLDFKYTPFGAGRRICPGISFGLANIELPLASLLYHFDWKLPDGTDNRNLDMTEAFGVAVGRRSDLILIPTAYKSLHECDTHEAV</sequence>
<feature type="transmembrane region" description="Helical" evidence="9">
    <location>
        <begin position="509"/>
        <end position="531"/>
    </location>
</feature>
<name>A0AA38UD38_9ASTR</name>